<evidence type="ECO:0000313" key="16">
    <source>
        <dbReference type="Proteomes" id="UP000542342"/>
    </source>
</evidence>
<evidence type="ECO:0000256" key="10">
    <source>
        <dbReference type="ARBA" id="ARBA00023136"/>
    </source>
</evidence>
<evidence type="ECO:0000256" key="11">
    <source>
        <dbReference type="ARBA" id="ARBA00023160"/>
    </source>
</evidence>
<evidence type="ECO:0000256" key="9">
    <source>
        <dbReference type="ARBA" id="ARBA00023098"/>
    </source>
</evidence>
<dbReference type="InterPro" id="IPR015876">
    <property type="entry name" value="Acyl-CoA_DS"/>
</dbReference>
<keyword evidence="7" id="KW-0560">Oxidoreductase</keyword>
<keyword evidence="4 13" id="KW-0812">Transmembrane</keyword>
<dbReference type="Proteomes" id="UP000542342">
    <property type="component" value="Unassembled WGS sequence"/>
</dbReference>
<dbReference type="GO" id="GO:0016717">
    <property type="term" value="F:oxidoreductase activity, acting on paired donors, with oxidation of a pair of donors resulting in the reduction of molecular oxygen to two molecules of water"/>
    <property type="evidence" value="ECO:0007669"/>
    <property type="project" value="InterPro"/>
</dbReference>
<evidence type="ECO:0000256" key="5">
    <source>
        <dbReference type="ARBA" id="ARBA00022832"/>
    </source>
</evidence>
<feature type="transmembrane region" description="Helical" evidence="13">
    <location>
        <begin position="185"/>
        <end position="204"/>
    </location>
</feature>
<evidence type="ECO:0000256" key="4">
    <source>
        <dbReference type="ARBA" id="ARBA00022692"/>
    </source>
</evidence>
<keyword evidence="5" id="KW-0276">Fatty acid metabolism</keyword>
<protein>
    <submittedName>
        <fullName evidence="15">Fatty acid desaturase</fullName>
    </submittedName>
</protein>
<evidence type="ECO:0000256" key="12">
    <source>
        <dbReference type="SAM" id="MobiDB-lite"/>
    </source>
</evidence>
<keyword evidence="9" id="KW-0443">Lipid metabolism</keyword>
<evidence type="ECO:0000256" key="6">
    <source>
        <dbReference type="ARBA" id="ARBA00022989"/>
    </source>
</evidence>
<comment type="caution">
    <text evidence="15">The sequence shown here is derived from an EMBL/GenBank/DDBJ whole genome shotgun (WGS) entry which is preliminary data.</text>
</comment>
<keyword evidence="16" id="KW-1185">Reference proteome</keyword>
<dbReference type="PANTHER" id="PTHR11351">
    <property type="entry name" value="ACYL-COA DESATURASE"/>
    <property type="match status" value="1"/>
</dbReference>
<feature type="compositionally biased region" description="Polar residues" evidence="12">
    <location>
        <begin position="300"/>
        <end position="309"/>
    </location>
</feature>
<dbReference type="EMBL" id="JACEFB010000005">
    <property type="protein sequence ID" value="MBA2226269.1"/>
    <property type="molecule type" value="Genomic_DNA"/>
</dbReference>
<keyword evidence="11" id="KW-0275">Fatty acid biosynthesis</keyword>
<gene>
    <name evidence="15" type="ORF">H0921_08875</name>
</gene>
<dbReference type="PRINTS" id="PR00075">
    <property type="entry name" value="FACDDSATRASE"/>
</dbReference>
<organism evidence="15 16">
    <name type="scientific">Thermogemmata fonticola</name>
    <dbReference type="NCBI Taxonomy" id="2755323"/>
    <lineage>
        <taxon>Bacteria</taxon>
        <taxon>Pseudomonadati</taxon>
        <taxon>Planctomycetota</taxon>
        <taxon>Planctomycetia</taxon>
        <taxon>Gemmatales</taxon>
        <taxon>Gemmataceae</taxon>
        <taxon>Thermogemmata</taxon>
    </lineage>
</organism>
<feature type="transmembrane region" description="Helical" evidence="13">
    <location>
        <begin position="27"/>
        <end position="48"/>
    </location>
</feature>
<dbReference type="PANTHER" id="PTHR11351:SF31">
    <property type="entry name" value="DESATURASE 1, ISOFORM A-RELATED"/>
    <property type="match status" value="1"/>
</dbReference>
<evidence type="ECO:0000256" key="13">
    <source>
        <dbReference type="SAM" id="Phobius"/>
    </source>
</evidence>
<evidence type="ECO:0000256" key="3">
    <source>
        <dbReference type="ARBA" id="ARBA00022516"/>
    </source>
</evidence>
<dbReference type="GO" id="GO:0006633">
    <property type="term" value="P:fatty acid biosynthetic process"/>
    <property type="evidence" value="ECO:0007669"/>
    <property type="project" value="UniProtKB-KW"/>
</dbReference>
<keyword evidence="3" id="KW-0444">Lipid biosynthesis</keyword>
<keyword evidence="8" id="KW-0408">Iron</keyword>
<comment type="subcellular location">
    <subcellularLocation>
        <location evidence="1">Membrane</location>
        <topology evidence="1">Multi-pass membrane protein</topology>
    </subcellularLocation>
</comment>
<dbReference type="CDD" id="cd03505">
    <property type="entry name" value="Delta9-FADS-like"/>
    <property type="match status" value="1"/>
</dbReference>
<feature type="transmembrane region" description="Helical" evidence="13">
    <location>
        <begin position="150"/>
        <end position="173"/>
    </location>
</feature>
<evidence type="ECO:0000256" key="1">
    <source>
        <dbReference type="ARBA" id="ARBA00004141"/>
    </source>
</evidence>
<reference evidence="15 16" key="1">
    <citation type="submission" date="2020-07" db="EMBL/GenBank/DDBJ databases">
        <title>Thermogemmata thermophila gen. nov., sp. nov., a novel moderate thermophilic planctomycete from a Kamchatka hot spring.</title>
        <authorList>
            <person name="Elcheninov A.G."/>
            <person name="Podosokorskaya O.A."/>
            <person name="Kovaleva O.L."/>
            <person name="Novikov A."/>
            <person name="Bonch-Osmolovskaya E.A."/>
            <person name="Toshchakov S.V."/>
            <person name="Kublanov I.V."/>
        </authorList>
    </citation>
    <scope>NUCLEOTIDE SEQUENCE [LARGE SCALE GENOMIC DNA]</scope>
    <source>
        <strain evidence="15 16">2918</strain>
    </source>
</reference>
<evidence type="ECO:0000313" key="15">
    <source>
        <dbReference type="EMBL" id="MBA2226269.1"/>
    </source>
</evidence>
<dbReference type="GO" id="GO:0016020">
    <property type="term" value="C:membrane"/>
    <property type="evidence" value="ECO:0007669"/>
    <property type="project" value="UniProtKB-SubCell"/>
</dbReference>
<accession>A0A7V9ABS8</accession>
<dbReference type="InterPro" id="IPR005804">
    <property type="entry name" value="FA_desaturase_dom"/>
</dbReference>
<keyword evidence="6 13" id="KW-1133">Transmembrane helix</keyword>
<dbReference type="Pfam" id="PF00487">
    <property type="entry name" value="FA_desaturase"/>
    <property type="match status" value="1"/>
</dbReference>
<sequence>MRWFLVVILTIHLLALTALTPYLFVWWGLLLVWVGNFIFGSLGINLGYHRMLTHGAVRFPRPLERLWVLLGVCSLEGSPLWWVCTHRLHHQHSDDAEDPHSPRRSFFWGHMGWIYTDDPRRHSLDVYARYVPDLLSDRFLRWLHRGNRWLIVWLLHVLMLGGLSWAAAAWLASDQAGMIQLALQLFVWGVLVRTVYVWHITWLVNSAAHRWGYRNYPTADQSRNNWLVALLTNGEGWHNNHHAAPRACAQGHKWWEIDLTFSFVRLLELVGLAWDVAPVRVPAHLRQDGSGTPEYHKPPNNGTASVPAP</sequence>
<comment type="similarity">
    <text evidence="2">Belongs to the fatty acid desaturase type 2 family.</text>
</comment>
<evidence type="ECO:0000256" key="7">
    <source>
        <dbReference type="ARBA" id="ARBA00023002"/>
    </source>
</evidence>
<keyword evidence="10 13" id="KW-0472">Membrane</keyword>
<evidence type="ECO:0000259" key="14">
    <source>
        <dbReference type="Pfam" id="PF00487"/>
    </source>
</evidence>
<name>A0A7V9ABS8_9BACT</name>
<evidence type="ECO:0000256" key="8">
    <source>
        <dbReference type="ARBA" id="ARBA00023004"/>
    </source>
</evidence>
<feature type="region of interest" description="Disordered" evidence="12">
    <location>
        <begin position="287"/>
        <end position="309"/>
    </location>
</feature>
<dbReference type="AlphaFoldDB" id="A0A7V9ABS8"/>
<feature type="domain" description="Fatty acid desaturase" evidence="14">
    <location>
        <begin position="26"/>
        <end position="257"/>
    </location>
</feature>
<proteinExistence type="inferred from homology"/>
<evidence type="ECO:0000256" key="2">
    <source>
        <dbReference type="ARBA" id="ARBA00008749"/>
    </source>
</evidence>